<dbReference type="InterPro" id="IPR050312">
    <property type="entry name" value="IolE/XylAMocC-like"/>
</dbReference>
<evidence type="ECO:0000313" key="2">
    <source>
        <dbReference type="EMBL" id="MBI4921620.1"/>
    </source>
</evidence>
<reference evidence="2" key="1">
    <citation type="submission" date="2020-07" db="EMBL/GenBank/DDBJ databases">
        <title>Huge and variable diversity of episymbiotic CPR bacteria and DPANN archaea in groundwater ecosystems.</title>
        <authorList>
            <person name="He C.Y."/>
            <person name="Keren R."/>
            <person name="Whittaker M."/>
            <person name="Farag I.F."/>
            <person name="Doudna J."/>
            <person name="Cate J.H.D."/>
            <person name="Banfield J.F."/>
        </authorList>
    </citation>
    <scope>NUCLEOTIDE SEQUENCE</scope>
    <source>
        <strain evidence="2">NC_groundwater_1586_Pr3_B-0.1um_66_15</strain>
    </source>
</reference>
<gene>
    <name evidence="2" type="ORF">HY834_07705</name>
</gene>
<protein>
    <submittedName>
        <fullName evidence="2">Sugar phosphate isomerase/epimerase</fullName>
    </submittedName>
</protein>
<dbReference type="EMBL" id="JACRAF010000022">
    <property type="protein sequence ID" value="MBI4921620.1"/>
    <property type="molecule type" value="Genomic_DNA"/>
</dbReference>
<accession>A0A933NXV6</accession>
<evidence type="ECO:0000259" key="1">
    <source>
        <dbReference type="Pfam" id="PF01261"/>
    </source>
</evidence>
<dbReference type="Gene3D" id="3.20.20.150">
    <property type="entry name" value="Divalent-metal-dependent TIM barrel enzymes"/>
    <property type="match status" value="1"/>
</dbReference>
<dbReference type="SUPFAM" id="SSF51658">
    <property type="entry name" value="Xylose isomerase-like"/>
    <property type="match status" value="1"/>
</dbReference>
<dbReference type="Proteomes" id="UP000782610">
    <property type="component" value="Unassembled WGS sequence"/>
</dbReference>
<organism evidence="2 3">
    <name type="scientific">Devosia nanyangense</name>
    <dbReference type="NCBI Taxonomy" id="1228055"/>
    <lineage>
        <taxon>Bacteria</taxon>
        <taxon>Pseudomonadati</taxon>
        <taxon>Pseudomonadota</taxon>
        <taxon>Alphaproteobacteria</taxon>
        <taxon>Hyphomicrobiales</taxon>
        <taxon>Devosiaceae</taxon>
        <taxon>Devosia</taxon>
    </lineage>
</organism>
<dbReference type="PANTHER" id="PTHR12110:SF48">
    <property type="entry name" value="BLL3656 PROTEIN"/>
    <property type="match status" value="1"/>
</dbReference>
<dbReference type="InterPro" id="IPR013022">
    <property type="entry name" value="Xyl_isomerase-like_TIM-brl"/>
</dbReference>
<name>A0A933NXV6_9HYPH</name>
<feature type="domain" description="Xylose isomerase-like TIM barrel" evidence="1">
    <location>
        <begin position="30"/>
        <end position="250"/>
    </location>
</feature>
<comment type="caution">
    <text evidence="2">The sequence shown here is derived from an EMBL/GenBank/DDBJ whole genome shotgun (WGS) entry which is preliminary data.</text>
</comment>
<evidence type="ECO:0000313" key="3">
    <source>
        <dbReference type="Proteomes" id="UP000782610"/>
    </source>
</evidence>
<dbReference type="GO" id="GO:0016853">
    <property type="term" value="F:isomerase activity"/>
    <property type="evidence" value="ECO:0007669"/>
    <property type="project" value="UniProtKB-KW"/>
</dbReference>
<dbReference type="PANTHER" id="PTHR12110">
    <property type="entry name" value="HYDROXYPYRUVATE ISOMERASE"/>
    <property type="match status" value="1"/>
</dbReference>
<dbReference type="InterPro" id="IPR036237">
    <property type="entry name" value="Xyl_isomerase-like_sf"/>
</dbReference>
<sequence>MPPIVCSSHTISGVMPGGVIASRHRFEDRVKACAEAGFDGMCLHFRDYAEQRAAGKADKELRAVLDEFGMVENSVEFLRDWFRPEGEANIRLALSAAGAFGARHINVSPDLDDEAHPIAAMGPAFAALCDRAADRGVGVALELVAWGNVRTLDRALALLDLGGANAGLIIDSWHVFRAGIGLDELATLSPARIGCVQLSDAAATVVGPLSCDTMSRRFCGEGALDLRGLLDTLARMGVAAPLAVEVISPEAVGMVVQEAARRAFETTMRVVGDSRLTVGARG</sequence>
<dbReference type="AlphaFoldDB" id="A0A933NXV6"/>
<proteinExistence type="predicted"/>
<dbReference type="Pfam" id="PF01261">
    <property type="entry name" value="AP_endonuc_2"/>
    <property type="match status" value="1"/>
</dbReference>
<keyword evidence="2" id="KW-0413">Isomerase</keyword>